<feature type="compositionally biased region" description="Low complexity" evidence="1">
    <location>
        <begin position="11"/>
        <end position="25"/>
    </location>
</feature>
<feature type="transmembrane region" description="Helical" evidence="2">
    <location>
        <begin position="626"/>
        <end position="652"/>
    </location>
</feature>
<feature type="region of interest" description="Disordered" evidence="1">
    <location>
        <begin position="698"/>
        <end position="723"/>
    </location>
</feature>
<comment type="caution">
    <text evidence="3">The sequence shown here is derived from an EMBL/GenBank/DDBJ whole genome shotgun (WGS) entry which is preliminary data.</text>
</comment>
<proteinExistence type="predicted"/>
<evidence type="ECO:0000313" key="3">
    <source>
        <dbReference type="EMBL" id="GFH43550.1"/>
    </source>
</evidence>
<feature type="region of interest" description="Disordered" evidence="1">
    <location>
        <begin position="131"/>
        <end position="157"/>
    </location>
</feature>
<evidence type="ECO:0000256" key="1">
    <source>
        <dbReference type="SAM" id="MobiDB-lite"/>
    </source>
</evidence>
<feature type="transmembrane region" description="Helical" evidence="2">
    <location>
        <begin position="664"/>
        <end position="689"/>
    </location>
</feature>
<reference evidence="3 4" key="1">
    <citation type="journal article" date="2021" name="Sci. Rep.">
        <title>The genome of the diatom Chaetoceros tenuissimus carries an ancient integrated fragment of an extant virus.</title>
        <authorList>
            <person name="Hongo Y."/>
            <person name="Kimura K."/>
            <person name="Takaki Y."/>
            <person name="Yoshida Y."/>
            <person name="Baba S."/>
            <person name="Kobayashi G."/>
            <person name="Nagasaki K."/>
            <person name="Hano T."/>
            <person name="Tomaru Y."/>
        </authorList>
    </citation>
    <scope>NUCLEOTIDE SEQUENCE [LARGE SCALE GENOMIC DNA]</scope>
    <source>
        <strain evidence="3 4">NIES-3715</strain>
    </source>
</reference>
<keyword evidence="2" id="KW-1133">Transmembrane helix</keyword>
<keyword evidence="4" id="KW-1185">Reference proteome</keyword>
<evidence type="ECO:0000313" key="4">
    <source>
        <dbReference type="Proteomes" id="UP001054902"/>
    </source>
</evidence>
<sequence>MSTEEADIVVSPSDSSITSNTSTETGNILTSIPSNSKTRFPIIENPLRVTLHCNGYYLWGCKRHGKIITRRKRNDKDEFRLEYDDTGSVMIRHHKFGGVLTLRKEMMNASESSDETDPSRCFVSCVKTDEEEEEDLILDDNSMAPKEDGEDDDADSLQEDILSSPNQKYQDIKEDDRKWCFIKGVSDSLDNQRVLLKSLSAGYNLGINNEGKIIFANDQDHDCPPSFTLWTIECVTGELCFMSSPSLDLRIRCDMTGILATTPSMKGWELFRFMEAGNGYVKISSWMHSQWLLYSTKDGNVGTCSHAESFLDYRKENLDDNKTQEEENILGSEYRCCKWAIEKASNGDGVVIRSKTFGRLLSIRNNRELRTYLPGEENQCKNELDSTKKTVTKRPNTPKDWKSLRASMSKSWDGAKKNIQSRTQAMQSKMKDGGQNFIEEKDTIVWQLEAGHSQSYFFLSIDLQESEESKPKSIGPFPQVTTNLRKNTKVQLLRFDDNITKLCVAKNSSKQTKVQYISCASDGCISLLDDIHDASTEWIMDRSKDEEGGTTFKSKLHNKYLSYRPKVVDSDHNVSTKTTEKLKNLMKKEKDTEEELYGSSALSKQEIWKLDPCMPRAVSSDKIKTFALGTSIAVGTTVAMPFALAGVGALMGAVGAEVGTFTTLVFAGLTSMEAIASVGAIGATAYIVFKPAENSLTDEDAKSSQNEEELAFSKRPFSDWRNW</sequence>
<protein>
    <submittedName>
        <fullName evidence="3">Uncharacterized protein</fullName>
    </submittedName>
</protein>
<name>A0AAD3GYF3_9STRA</name>
<dbReference type="AlphaFoldDB" id="A0AAD3GYF3"/>
<keyword evidence="2" id="KW-0812">Transmembrane</keyword>
<organism evidence="3 4">
    <name type="scientific">Chaetoceros tenuissimus</name>
    <dbReference type="NCBI Taxonomy" id="426638"/>
    <lineage>
        <taxon>Eukaryota</taxon>
        <taxon>Sar</taxon>
        <taxon>Stramenopiles</taxon>
        <taxon>Ochrophyta</taxon>
        <taxon>Bacillariophyta</taxon>
        <taxon>Coscinodiscophyceae</taxon>
        <taxon>Chaetocerotophycidae</taxon>
        <taxon>Chaetocerotales</taxon>
        <taxon>Chaetocerotaceae</taxon>
        <taxon>Chaetoceros</taxon>
    </lineage>
</organism>
<accession>A0AAD3GYF3</accession>
<feature type="compositionally biased region" description="Acidic residues" evidence="1">
    <location>
        <begin position="148"/>
        <end position="157"/>
    </location>
</feature>
<dbReference type="Proteomes" id="UP001054902">
    <property type="component" value="Unassembled WGS sequence"/>
</dbReference>
<dbReference type="EMBL" id="BLLK01000004">
    <property type="protein sequence ID" value="GFH43550.1"/>
    <property type="molecule type" value="Genomic_DNA"/>
</dbReference>
<feature type="region of interest" description="Disordered" evidence="1">
    <location>
        <begin position="1"/>
        <end position="30"/>
    </location>
</feature>
<keyword evidence="2" id="KW-0472">Membrane</keyword>
<evidence type="ECO:0000256" key="2">
    <source>
        <dbReference type="SAM" id="Phobius"/>
    </source>
</evidence>
<gene>
    <name evidence="3" type="ORF">CTEN210_00023</name>
</gene>